<dbReference type="SMART" id="SM00382">
    <property type="entry name" value="AAA"/>
    <property type="match status" value="1"/>
</dbReference>
<dbReference type="PANTHER" id="PTHR23078">
    <property type="entry name" value="VESICULAR-FUSION PROTEIN NSF"/>
    <property type="match status" value="1"/>
</dbReference>
<dbReference type="Pfam" id="PF17862">
    <property type="entry name" value="AAA_lid_3"/>
    <property type="match status" value="1"/>
</dbReference>
<evidence type="ECO:0000256" key="4">
    <source>
        <dbReference type="ARBA" id="ARBA00022840"/>
    </source>
</evidence>
<gene>
    <name evidence="9" type="ORF">SO694_00044295</name>
</gene>
<keyword evidence="10" id="KW-1185">Reference proteome</keyword>
<evidence type="ECO:0000313" key="9">
    <source>
        <dbReference type="EMBL" id="KAK7249090.1"/>
    </source>
</evidence>
<comment type="similarity">
    <text evidence="1 6">Belongs to the AAA ATPase family.</text>
</comment>
<dbReference type="SUPFAM" id="SSF52540">
    <property type="entry name" value="P-loop containing nucleoside triphosphate hydrolases"/>
    <property type="match status" value="1"/>
</dbReference>
<comment type="caution">
    <text evidence="9">The sequence shown here is derived from an EMBL/GenBank/DDBJ whole genome shotgun (WGS) entry which is preliminary data.</text>
</comment>
<keyword evidence="4 6" id="KW-0067">ATP-binding</keyword>
<accession>A0ABR1G706</accession>
<comment type="catalytic activity">
    <reaction evidence="7">
        <text>ATP + H2O = ADP + phosphate + H(+)</text>
        <dbReference type="Rhea" id="RHEA:13065"/>
        <dbReference type="ChEBI" id="CHEBI:15377"/>
        <dbReference type="ChEBI" id="CHEBI:15378"/>
        <dbReference type="ChEBI" id="CHEBI:30616"/>
        <dbReference type="ChEBI" id="CHEBI:43474"/>
        <dbReference type="ChEBI" id="CHEBI:456216"/>
        <dbReference type="EC" id="3.6.4.6"/>
    </reaction>
</comment>
<keyword evidence="7" id="KW-0931">ER-Golgi transport</keyword>
<sequence>MLLRTLANTLARPTRRRFALPAKQTSSASIAEKQRRAIVDASEDLGAALGVGGFGEELSGVLRRVLMSRMVPAETRERLGLRHARGLLLHGPPGTGKTLIARGLARVLGDRKPVVVEGPEVFSHLLGASEQAVRGLFKPADDEWKRLGRASSLHVVVLDECDAIMRKRGGGETGDGSFGGAARDGVVNQLLAKLDGMSQQSNILVIGTTNRLDLVDPAALRPGRLDVQVEIALPDAPGRYDILRLHCRALEASGALTLGDAERAALRELADAKTANFSGAELEAAVRNASSLALARAFRSDEPDAVVVAADDLLRAADDVTPVFGRSRRSRADQSLDRSGDAAFVEARDACLAAAAAVSAAAATAPAADRKKSLRLVGPAGAASDAADAVLDAAPDLAFQRAVDAAHFAGRDLEGHADDHRRLALATVDGDHPAAGAVAAFDATRRGRACTGDKLDRFIL</sequence>
<evidence type="ECO:0000256" key="3">
    <source>
        <dbReference type="ARBA" id="ARBA00022741"/>
    </source>
</evidence>
<dbReference type="Pfam" id="PF00004">
    <property type="entry name" value="AAA"/>
    <property type="match status" value="1"/>
</dbReference>
<keyword evidence="7" id="KW-0378">Hydrolase</keyword>
<dbReference type="InterPro" id="IPR027417">
    <property type="entry name" value="P-loop_NTPase"/>
</dbReference>
<evidence type="ECO:0000313" key="10">
    <source>
        <dbReference type="Proteomes" id="UP001363151"/>
    </source>
</evidence>
<comment type="cofactor">
    <cofactor evidence="7">
        <name>Mg(2+)</name>
        <dbReference type="ChEBI" id="CHEBI:18420"/>
    </cofactor>
    <text evidence="7">Binds 1 Mg(2+) ion per subunit.</text>
</comment>
<evidence type="ECO:0000256" key="5">
    <source>
        <dbReference type="ARBA" id="ARBA00022927"/>
    </source>
</evidence>
<dbReference type="EC" id="3.6.4.6" evidence="7"/>
<evidence type="ECO:0000256" key="1">
    <source>
        <dbReference type="ARBA" id="ARBA00006914"/>
    </source>
</evidence>
<dbReference type="Gene3D" id="1.10.8.60">
    <property type="match status" value="1"/>
</dbReference>
<reference evidence="9 10" key="1">
    <citation type="submission" date="2024-03" db="EMBL/GenBank/DDBJ databases">
        <title>Aureococcus anophagefferens CCMP1851 and Kratosvirus quantuckense: Draft genome of a second virus-susceptible host strain in the model system.</title>
        <authorList>
            <person name="Chase E."/>
            <person name="Truchon A.R."/>
            <person name="Schepens W."/>
            <person name="Wilhelm S.W."/>
        </authorList>
    </citation>
    <scope>NUCLEOTIDE SEQUENCE [LARGE SCALE GENOMIC DNA]</scope>
    <source>
        <strain evidence="9 10">CCMP1851</strain>
    </source>
</reference>
<dbReference type="Proteomes" id="UP001363151">
    <property type="component" value="Unassembled WGS sequence"/>
</dbReference>
<organism evidence="9 10">
    <name type="scientific">Aureococcus anophagefferens</name>
    <name type="common">Harmful bloom alga</name>
    <dbReference type="NCBI Taxonomy" id="44056"/>
    <lineage>
        <taxon>Eukaryota</taxon>
        <taxon>Sar</taxon>
        <taxon>Stramenopiles</taxon>
        <taxon>Ochrophyta</taxon>
        <taxon>Pelagophyceae</taxon>
        <taxon>Pelagomonadales</taxon>
        <taxon>Pelagomonadaceae</taxon>
        <taxon>Aureococcus</taxon>
    </lineage>
</organism>
<keyword evidence="7" id="KW-0963">Cytoplasm</keyword>
<evidence type="ECO:0000256" key="7">
    <source>
        <dbReference type="RuleBase" id="RU367045"/>
    </source>
</evidence>
<evidence type="ECO:0000256" key="6">
    <source>
        <dbReference type="RuleBase" id="RU003651"/>
    </source>
</evidence>
<name>A0ABR1G706_AURAN</name>
<keyword evidence="3 6" id="KW-0547">Nucleotide-binding</keyword>
<protein>
    <recommendedName>
        <fullName evidence="7">Vesicle-fusing ATPase</fullName>
        <ecNumber evidence="7">3.6.4.6</ecNumber>
    </recommendedName>
</protein>
<dbReference type="InterPro" id="IPR003959">
    <property type="entry name" value="ATPase_AAA_core"/>
</dbReference>
<dbReference type="PANTHER" id="PTHR23078:SF3">
    <property type="entry name" value="VESICLE-FUSING ATPASE"/>
    <property type="match status" value="1"/>
</dbReference>
<dbReference type="EMBL" id="JBBJCI010000083">
    <property type="protein sequence ID" value="KAK7249090.1"/>
    <property type="molecule type" value="Genomic_DNA"/>
</dbReference>
<dbReference type="InterPro" id="IPR003960">
    <property type="entry name" value="ATPase_AAA_CS"/>
</dbReference>
<dbReference type="InterPro" id="IPR041569">
    <property type="entry name" value="AAA_lid_3"/>
</dbReference>
<dbReference type="Gene3D" id="3.40.50.300">
    <property type="entry name" value="P-loop containing nucleotide triphosphate hydrolases"/>
    <property type="match status" value="1"/>
</dbReference>
<keyword evidence="7" id="KW-0479">Metal-binding</keyword>
<feature type="domain" description="AAA+ ATPase" evidence="8">
    <location>
        <begin position="83"/>
        <end position="235"/>
    </location>
</feature>
<keyword evidence="5 7" id="KW-0653">Protein transport</keyword>
<dbReference type="InterPro" id="IPR003593">
    <property type="entry name" value="AAA+_ATPase"/>
</dbReference>
<comment type="function">
    <text evidence="7">Required for vesicle-mediated transport. Catalyzes the fusion of transport vesicles within the Golgi cisternae. Is also required for transport from the endoplasmic reticulum to the Golgi stack. Seems to function as a fusion protein required for the delivery of cargo proteins to all compartments of the Golgi stack independent of vesicle origin.</text>
</comment>
<keyword evidence="2 7" id="KW-0813">Transport</keyword>
<evidence type="ECO:0000259" key="8">
    <source>
        <dbReference type="SMART" id="SM00382"/>
    </source>
</evidence>
<keyword evidence="7" id="KW-0460">Magnesium</keyword>
<proteinExistence type="inferred from homology"/>
<dbReference type="PROSITE" id="PS00674">
    <property type="entry name" value="AAA"/>
    <property type="match status" value="1"/>
</dbReference>
<evidence type="ECO:0000256" key="2">
    <source>
        <dbReference type="ARBA" id="ARBA00022448"/>
    </source>
</evidence>
<comment type="subcellular location">
    <subcellularLocation>
        <location evidence="7">Cytoplasm</location>
    </subcellularLocation>
</comment>
<dbReference type="InterPro" id="IPR039812">
    <property type="entry name" value="Vesicle-fus_ATPase"/>
</dbReference>